<sequence length="59" mass="6970">MASNKKGTVKYKTEALISSKEFDSYQQDFARALLPEEEYTVEEAKEILNRFFNDKMEEK</sequence>
<reference evidence="1" key="1">
    <citation type="submission" date="2022-11" db="EMBL/GenBank/DDBJ databases">
        <title>Lacrimispora xylanolytica sy1, complete genome.</title>
        <authorList>
            <person name="Choi S."/>
        </authorList>
    </citation>
    <scope>NUCLEOTIDE SEQUENCE</scope>
    <source>
        <strain evidence="1">Sy1</strain>
    </source>
</reference>
<gene>
    <name evidence="1" type="ORF">OW255_03775</name>
</gene>
<organism evidence="1 2">
    <name type="scientific">Lacrimispora xylanolytica</name>
    <dbReference type="NCBI Taxonomy" id="29375"/>
    <lineage>
        <taxon>Bacteria</taxon>
        <taxon>Bacillati</taxon>
        <taxon>Bacillota</taxon>
        <taxon>Clostridia</taxon>
        <taxon>Lachnospirales</taxon>
        <taxon>Lachnospiraceae</taxon>
        <taxon>Lacrimispora</taxon>
    </lineage>
</organism>
<dbReference type="Proteomes" id="UP001163115">
    <property type="component" value="Chromosome"/>
</dbReference>
<protein>
    <submittedName>
        <fullName evidence="1">Uncharacterized protein</fullName>
    </submittedName>
</protein>
<dbReference type="EMBL" id="CP113524">
    <property type="protein sequence ID" value="WAJ24643.1"/>
    <property type="molecule type" value="Genomic_DNA"/>
</dbReference>
<keyword evidence="2" id="KW-1185">Reference proteome</keyword>
<dbReference type="RefSeq" id="WP_024837231.1">
    <property type="nucleotide sequence ID" value="NZ_CP113524.1"/>
</dbReference>
<evidence type="ECO:0000313" key="1">
    <source>
        <dbReference type="EMBL" id="WAJ24643.1"/>
    </source>
</evidence>
<proteinExistence type="predicted"/>
<accession>A0ABY7AGR2</accession>
<evidence type="ECO:0000313" key="2">
    <source>
        <dbReference type="Proteomes" id="UP001163115"/>
    </source>
</evidence>
<name>A0ABY7AGR2_9FIRM</name>